<proteinExistence type="predicted"/>
<protein>
    <submittedName>
        <fullName evidence="2">MarR family winged helix-turn-helix transcriptional regulator</fullName>
    </submittedName>
</protein>
<feature type="domain" description="HTH marR-type" evidence="1">
    <location>
        <begin position="16"/>
        <end position="148"/>
    </location>
</feature>
<dbReference type="InterPro" id="IPR036390">
    <property type="entry name" value="WH_DNA-bd_sf"/>
</dbReference>
<dbReference type="EMBL" id="JAWLJX010000004">
    <property type="protein sequence ID" value="MDV6262568.1"/>
    <property type="molecule type" value="Genomic_DNA"/>
</dbReference>
<gene>
    <name evidence="2" type="ORF">R3P96_14610</name>
</gene>
<evidence type="ECO:0000313" key="2">
    <source>
        <dbReference type="EMBL" id="MDV6262568.1"/>
    </source>
</evidence>
<comment type="caution">
    <text evidence="2">The sequence shown here is derived from an EMBL/GenBank/DDBJ whole genome shotgun (WGS) entry which is preliminary data.</text>
</comment>
<dbReference type="InterPro" id="IPR036388">
    <property type="entry name" value="WH-like_DNA-bd_sf"/>
</dbReference>
<dbReference type="InterPro" id="IPR000835">
    <property type="entry name" value="HTH_MarR-typ"/>
</dbReference>
<dbReference type="RefSeq" id="WP_317564923.1">
    <property type="nucleotide sequence ID" value="NZ_JAWLJX010000004.1"/>
</dbReference>
<dbReference type="Gene3D" id="1.10.10.10">
    <property type="entry name" value="Winged helix-like DNA-binding domain superfamily/Winged helix DNA-binding domain"/>
    <property type="match status" value="1"/>
</dbReference>
<organism evidence="2 3">
    <name type="scientific">Rhodococcoides yunnanense</name>
    <dbReference type="NCBI Taxonomy" id="278209"/>
    <lineage>
        <taxon>Bacteria</taxon>
        <taxon>Bacillati</taxon>
        <taxon>Actinomycetota</taxon>
        <taxon>Actinomycetes</taxon>
        <taxon>Mycobacteriales</taxon>
        <taxon>Nocardiaceae</taxon>
        <taxon>Rhodococcoides</taxon>
    </lineage>
</organism>
<dbReference type="SUPFAM" id="SSF46785">
    <property type="entry name" value="Winged helix' DNA-binding domain"/>
    <property type="match status" value="1"/>
</dbReference>
<accession>A0ABU4BEP4</accession>
<name>A0ABU4BEP4_9NOCA</name>
<dbReference type="PROSITE" id="PS50995">
    <property type="entry name" value="HTH_MARR_2"/>
    <property type="match status" value="1"/>
</dbReference>
<evidence type="ECO:0000313" key="3">
    <source>
        <dbReference type="Proteomes" id="UP001185755"/>
    </source>
</evidence>
<dbReference type="SMART" id="SM00347">
    <property type="entry name" value="HTH_MARR"/>
    <property type="match status" value="1"/>
</dbReference>
<dbReference type="Proteomes" id="UP001185755">
    <property type="component" value="Unassembled WGS sequence"/>
</dbReference>
<keyword evidence="3" id="KW-1185">Reference proteome</keyword>
<dbReference type="Pfam" id="PF12802">
    <property type="entry name" value="MarR_2"/>
    <property type="match status" value="1"/>
</dbReference>
<reference evidence="2 3" key="1">
    <citation type="submission" date="2023-10" db="EMBL/GenBank/DDBJ databases">
        <title>Development of a sustainable strategy for remediation of hydrocarbon-contaminated territories based on the waste exchange concept.</title>
        <authorList>
            <person name="Krivoruchko A."/>
        </authorList>
    </citation>
    <scope>NUCLEOTIDE SEQUENCE [LARGE SCALE GENOMIC DNA]</scope>
    <source>
        <strain evidence="2 3">IEGM 1323</strain>
    </source>
</reference>
<sequence>MAGDKSHTGWSGGDPDDFTSMTLIRTSLAMRRVFVATLAPFDLPPHHFSVLMHLVEQPGLSQADLARVVLATPQSVGELLRVMEHKGLVERTAPAGRGLPSAVYASKAGRDILDAVTPHVKAAFAPEALGLDEATYRRLNVDLHAVLEALGP</sequence>
<evidence type="ECO:0000259" key="1">
    <source>
        <dbReference type="PROSITE" id="PS50995"/>
    </source>
</evidence>